<dbReference type="InterPro" id="IPR036908">
    <property type="entry name" value="RlpA-like_sf"/>
</dbReference>
<dbReference type="SUPFAM" id="SSF50685">
    <property type="entry name" value="Barwin-like endoglucanases"/>
    <property type="match status" value="1"/>
</dbReference>
<organism evidence="6 7">
    <name type="scientific">Eucalyptus globulus</name>
    <name type="common">Tasmanian blue gum</name>
    <dbReference type="NCBI Taxonomy" id="34317"/>
    <lineage>
        <taxon>Eukaryota</taxon>
        <taxon>Viridiplantae</taxon>
        <taxon>Streptophyta</taxon>
        <taxon>Embryophyta</taxon>
        <taxon>Tracheophyta</taxon>
        <taxon>Spermatophyta</taxon>
        <taxon>Magnoliopsida</taxon>
        <taxon>eudicotyledons</taxon>
        <taxon>Gunneridae</taxon>
        <taxon>Pentapetalae</taxon>
        <taxon>rosids</taxon>
        <taxon>malvids</taxon>
        <taxon>Myrtales</taxon>
        <taxon>Myrtaceae</taxon>
        <taxon>Myrtoideae</taxon>
        <taxon>Eucalypteae</taxon>
        <taxon>Eucalyptus</taxon>
    </lineage>
</organism>
<dbReference type="Gene3D" id="2.40.40.10">
    <property type="entry name" value="RlpA-like domain"/>
    <property type="match status" value="1"/>
</dbReference>
<evidence type="ECO:0000256" key="5">
    <source>
        <dbReference type="SAM" id="SignalP"/>
    </source>
</evidence>
<accession>A0ABD3KUT7</accession>
<dbReference type="GO" id="GO:0005576">
    <property type="term" value="C:extracellular region"/>
    <property type="evidence" value="ECO:0007669"/>
    <property type="project" value="UniProtKB-SubCell"/>
</dbReference>
<sequence>MKKQVRSNIFILITLFLGSNHLGVEAQPCKPSGWLRGREPPPKKCNPENDSECCIEGRPCTTYKCSTPVSHRTKAKLTLNSFEKGGDGGGPSECDKNYHSDNTPLVALSTGWLNRRHRCFENITIYANRRSVMAMVVDECDSAKGCDPAHDYQPPCPNNVVDASEAVQKALGVPRHDWGELDIYWSDERVPLQEPLALLGFFTSMVCQKMIVCVGYISISFSCLGFTLTYYG</sequence>
<comment type="caution">
    <text evidence="6">The sequence shown here is derived from an EMBL/GenBank/DDBJ whole genome shotgun (WGS) entry which is preliminary data.</text>
</comment>
<feature type="chain" id="PRO_5044893559" description="Ripening-related protein 1" evidence="5">
    <location>
        <begin position="27"/>
        <end position="232"/>
    </location>
</feature>
<reference evidence="6 7" key="1">
    <citation type="submission" date="2024-11" db="EMBL/GenBank/DDBJ databases">
        <title>Chromosome-level genome assembly of Eucalyptus globulus Labill. provides insights into its genome evolution.</title>
        <authorList>
            <person name="Li X."/>
        </authorList>
    </citation>
    <scope>NUCLEOTIDE SEQUENCE [LARGE SCALE GENOMIC DNA]</scope>
    <source>
        <strain evidence="6">CL2024</strain>
        <tissue evidence="6">Fresh tender leaves</tissue>
    </source>
</reference>
<name>A0ABD3KUT7_EUCGL</name>
<dbReference type="InterPro" id="IPR039271">
    <property type="entry name" value="Kiwellin-like"/>
</dbReference>
<dbReference type="EMBL" id="JBJKBG010000004">
    <property type="protein sequence ID" value="KAL3743500.1"/>
    <property type="molecule type" value="Genomic_DNA"/>
</dbReference>
<evidence type="ECO:0000256" key="3">
    <source>
        <dbReference type="ARBA" id="ARBA00022525"/>
    </source>
</evidence>
<dbReference type="Pfam" id="PF24300">
    <property type="entry name" value="KWL1"/>
    <property type="match status" value="1"/>
</dbReference>
<evidence type="ECO:0000256" key="4">
    <source>
        <dbReference type="ARBA" id="ARBA00022729"/>
    </source>
</evidence>
<evidence type="ECO:0000256" key="1">
    <source>
        <dbReference type="ARBA" id="ARBA00004613"/>
    </source>
</evidence>
<evidence type="ECO:0000313" key="6">
    <source>
        <dbReference type="EMBL" id="KAL3743500.1"/>
    </source>
</evidence>
<keyword evidence="7" id="KW-1185">Reference proteome</keyword>
<comment type="subcellular location">
    <subcellularLocation>
        <location evidence="1">Secreted</location>
    </subcellularLocation>
</comment>
<keyword evidence="3" id="KW-0964">Secreted</keyword>
<keyword evidence="4 5" id="KW-0732">Signal</keyword>
<evidence type="ECO:0000313" key="7">
    <source>
        <dbReference type="Proteomes" id="UP001634007"/>
    </source>
</evidence>
<dbReference type="PANTHER" id="PTHR33191">
    <property type="entry name" value="RIPENING-RELATED PROTEIN 2-RELATED"/>
    <property type="match status" value="1"/>
</dbReference>
<proteinExistence type="inferred from homology"/>
<gene>
    <name evidence="6" type="ORF">ACJRO7_018748</name>
</gene>
<evidence type="ECO:0000256" key="2">
    <source>
        <dbReference type="ARBA" id="ARBA00005592"/>
    </source>
</evidence>
<comment type="similarity">
    <text evidence="2">Belongs to the kiwellin family.</text>
</comment>
<dbReference type="Proteomes" id="UP001634007">
    <property type="component" value="Unassembled WGS sequence"/>
</dbReference>
<protein>
    <recommendedName>
        <fullName evidence="8">Ripening-related protein 1</fullName>
    </recommendedName>
</protein>
<dbReference type="AlphaFoldDB" id="A0ABD3KUT7"/>
<dbReference type="CDD" id="cd22270">
    <property type="entry name" value="DPBB_kiwellin-like"/>
    <property type="match status" value="1"/>
</dbReference>
<evidence type="ECO:0008006" key="8">
    <source>
        <dbReference type="Google" id="ProtNLM"/>
    </source>
</evidence>
<feature type="signal peptide" evidence="5">
    <location>
        <begin position="1"/>
        <end position="26"/>
    </location>
</feature>
<dbReference type="PANTHER" id="PTHR33191:SF74">
    <property type="entry name" value="RIPENING RELATED PROTEIN FAMILY"/>
    <property type="match status" value="1"/>
</dbReference>